<accession>A0AAV6LEQ1</accession>
<dbReference type="FunFam" id="3.40.50.720:FF:000213">
    <property type="entry name" value="Putative 2-hydroxyacid dehydrogenase"/>
    <property type="match status" value="1"/>
</dbReference>
<dbReference type="Pfam" id="PF02826">
    <property type="entry name" value="2-Hacid_dh_C"/>
    <property type="match status" value="1"/>
</dbReference>
<sequence length="300" mass="33307">MASSEVEQQHHQVETNTTPSDNILPPVLIHRLSVIDLSYKTWRPTTKFLLLDPSDPSFSSSLEAQALAQSARALLCVGPSPVTKKTRSIDPHHNYHHEQQHRTAAPPAAPPRVRGNTDWDRGAGSIGSMVAKEAFGCGIAYNSRRKKPHVPFPYYKNAHDLATNSDVLIMCCALTDETHHMINKDVMTALGKGGVIVNVGRGFLIDEKELVRFLALGDIGGAGLDAYENEPVVPRELFGLDNVVLSPHRAVACRNRGSHYSFIRKSEELADVADHEVLVILLVKWYRSTISVHSYYQVMW</sequence>
<feature type="domain" description="D-isomer specific 2-hydroxyacid dehydrogenase NAD-binding" evidence="5">
    <location>
        <begin position="92"/>
        <end position="250"/>
    </location>
</feature>
<dbReference type="GO" id="GO:0016618">
    <property type="term" value="F:hydroxypyruvate reductase [NAD(P)H] activity"/>
    <property type="evidence" value="ECO:0007669"/>
    <property type="project" value="TreeGrafter"/>
</dbReference>
<dbReference type="InterPro" id="IPR036291">
    <property type="entry name" value="NAD(P)-bd_dom_sf"/>
</dbReference>
<dbReference type="PANTHER" id="PTHR10996:SF268">
    <property type="entry name" value="GLYOXYLATE_HYDROXYPYRUVATE REDUCTASE HPR3"/>
    <property type="match status" value="1"/>
</dbReference>
<dbReference type="GO" id="GO:0030267">
    <property type="term" value="F:glyoxylate reductase (NADPH) activity"/>
    <property type="evidence" value="ECO:0007669"/>
    <property type="project" value="TreeGrafter"/>
</dbReference>
<keyword evidence="1" id="KW-0521">NADP</keyword>
<feature type="region of interest" description="Disordered" evidence="4">
    <location>
        <begin position="83"/>
        <end position="114"/>
    </location>
</feature>
<dbReference type="Proteomes" id="UP000823749">
    <property type="component" value="Chromosome 2"/>
</dbReference>
<name>A0AAV6LEQ1_9ERIC</name>
<dbReference type="EMBL" id="JACTNZ010000002">
    <property type="protein sequence ID" value="KAG5563436.1"/>
    <property type="molecule type" value="Genomic_DNA"/>
</dbReference>
<evidence type="ECO:0000313" key="7">
    <source>
        <dbReference type="Proteomes" id="UP000823749"/>
    </source>
</evidence>
<evidence type="ECO:0000256" key="4">
    <source>
        <dbReference type="SAM" id="MobiDB-lite"/>
    </source>
</evidence>
<feature type="compositionally biased region" description="Basic and acidic residues" evidence="4">
    <location>
        <begin position="87"/>
        <end position="101"/>
    </location>
</feature>
<evidence type="ECO:0000256" key="3">
    <source>
        <dbReference type="ARBA" id="ARBA00023027"/>
    </source>
</evidence>
<dbReference type="Gene3D" id="3.40.50.720">
    <property type="entry name" value="NAD(P)-binding Rossmann-like Domain"/>
    <property type="match status" value="1"/>
</dbReference>
<dbReference type="PANTHER" id="PTHR10996">
    <property type="entry name" value="2-HYDROXYACID DEHYDROGENASE-RELATED"/>
    <property type="match status" value="1"/>
</dbReference>
<dbReference type="GO" id="GO:0005829">
    <property type="term" value="C:cytosol"/>
    <property type="evidence" value="ECO:0007669"/>
    <property type="project" value="TreeGrafter"/>
</dbReference>
<evidence type="ECO:0000259" key="5">
    <source>
        <dbReference type="Pfam" id="PF02826"/>
    </source>
</evidence>
<reference evidence="6" key="1">
    <citation type="submission" date="2020-08" db="EMBL/GenBank/DDBJ databases">
        <title>Plant Genome Project.</title>
        <authorList>
            <person name="Zhang R.-G."/>
        </authorList>
    </citation>
    <scope>NUCLEOTIDE SEQUENCE</scope>
    <source>
        <strain evidence="6">WSP0</strain>
        <tissue evidence="6">Leaf</tissue>
    </source>
</reference>
<protein>
    <recommendedName>
        <fullName evidence="5">D-isomer specific 2-hydroxyacid dehydrogenase NAD-binding domain-containing protein</fullName>
    </recommendedName>
</protein>
<evidence type="ECO:0000256" key="2">
    <source>
        <dbReference type="ARBA" id="ARBA00023002"/>
    </source>
</evidence>
<keyword evidence="2" id="KW-0560">Oxidoreductase</keyword>
<feature type="region of interest" description="Disordered" evidence="4">
    <location>
        <begin position="1"/>
        <end position="24"/>
    </location>
</feature>
<proteinExistence type="predicted"/>
<evidence type="ECO:0000256" key="1">
    <source>
        <dbReference type="ARBA" id="ARBA00022857"/>
    </source>
</evidence>
<dbReference type="AlphaFoldDB" id="A0AAV6LEQ1"/>
<comment type="caution">
    <text evidence="6">The sequence shown here is derived from an EMBL/GenBank/DDBJ whole genome shotgun (WGS) entry which is preliminary data.</text>
</comment>
<evidence type="ECO:0000313" key="6">
    <source>
        <dbReference type="EMBL" id="KAG5563436.1"/>
    </source>
</evidence>
<dbReference type="InterPro" id="IPR006140">
    <property type="entry name" value="D-isomer_DH_NAD-bd"/>
</dbReference>
<dbReference type="GO" id="GO:0051287">
    <property type="term" value="F:NAD binding"/>
    <property type="evidence" value="ECO:0007669"/>
    <property type="project" value="InterPro"/>
</dbReference>
<dbReference type="InterPro" id="IPR050223">
    <property type="entry name" value="D-isomer_2-hydroxyacid_DH"/>
</dbReference>
<keyword evidence="3" id="KW-0520">NAD</keyword>
<dbReference type="SUPFAM" id="SSF51735">
    <property type="entry name" value="NAD(P)-binding Rossmann-fold domains"/>
    <property type="match status" value="1"/>
</dbReference>
<keyword evidence="7" id="KW-1185">Reference proteome</keyword>
<organism evidence="6 7">
    <name type="scientific">Rhododendron griersonianum</name>
    <dbReference type="NCBI Taxonomy" id="479676"/>
    <lineage>
        <taxon>Eukaryota</taxon>
        <taxon>Viridiplantae</taxon>
        <taxon>Streptophyta</taxon>
        <taxon>Embryophyta</taxon>
        <taxon>Tracheophyta</taxon>
        <taxon>Spermatophyta</taxon>
        <taxon>Magnoliopsida</taxon>
        <taxon>eudicotyledons</taxon>
        <taxon>Gunneridae</taxon>
        <taxon>Pentapetalae</taxon>
        <taxon>asterids</taxon>
        <taxon>Ericales</taxon>
        <taxon>Ericaceae</taxon>
        <taxon>Ericoideae</taxon>
        <taxon>Rhodoreae</taxon>
        <taxon>Rhododendron</taxon>
    </lineage>
</organism>
<gene>
    <name evidence="6" type="ORF">RHGRI_006004</name>
</gene>